<sequence length="94" mass="11224">MKVFLIQQKQLEDMSSKKKLIRTWIQRLEEKKWLPLFEVISDDGQTVCCSLRVKDTGEVRTWADLRLLAEWLREKLSIERCELLLTDFDLPVTE</sequence>
<name>A0A1H5AF29_9PSED</name>
<accession>A0A1H5AF29</accession>
<keyword evidence="3" id="KW-1185">Reference proteome</keyword>
<dbReference type="EMBL" id="FNTJ01000004">
    <property type="protein sequence ID" value="SED40983.1"/>
    <property type="molecule type" value="Genomic_DNA"/>
</dbReference>
<evidence type="ECO:0000313" key="2">
    <source>
        <dbReference type="EMBL" id="SED42628.1"/>
    </source>
</evidence>
<dbReference type="EMBL" id="FNTJ01000004">
    <property type="protein sequence ID" value="SED42628.1"/>
    <property type="molecule type" value="Genomic_DNA"/>
</dbReference>
<organism evidence="1 3">
    <name type="scientific">Pseudomonas saponiphila</name>
    <dbReference type="NCBI Taxonomy" id="556534"/>
    <lineage>
        <taxon>Bacteria</taxon>
        <taxon>Pseudomonadati</taxon>
        <taxon>Pseudomonadota</taxon>
        <taxon>Gammaproteobacteria</taxon>
        <taxon>Pseudomonadales</taxon>
        <taxon>Pseudomonadaceae</taxon>
        <taxon>Pseudomonas</taxon>
    </lineage>
</organism>
<reference evidence="3" key="2">
    <citation type="submission" date="2016-10" db="EMBL/GenBank/DDBJ databases">
        <authorList>
            <person name="Varghese N."/>
            <person name="Submissions S."/>
        </authorList>
    </citation>
    <scope>NUCLEOTIDE SEQUENCE [LARGE SCALE GENOMIC DNA]</scope>
    <source>
        <strain evidence="3">DSM 9751</strain>
    </source>
</reference>
<gene>
    <name evidence="1" type="ORF">SAMN05216178_7046</name>
    <name evidence="2" type="ORF">SAMN05216178_7112</name>
</gene>
<dbReference type="AlphaFoldDB" id="A0A1H5AF29"/>
<protein>
    <submittedName>
        <fullName evidence="1">Uncharacterized protein</fullName>
    </submittedName>
</protein>
<evidence type="ECO:0000313" key="3">
    <source>
        <dbReference type="Proteomes" id="UP000198982"/>
    </source>
</evidence>
<evidence type="ECO:0000313" key="1">
    <source>
        <dbReference type="EMBL" id="SED40983.1"/>
    </source>
</evidence>
<proteinExistence type="predicted"/>
<reference evidence="1" key="1">
    <citation type="submission" date="2016-10" db="EMBL/GenBank/DDBJ databases">
        <authorList>
            <person name="de Groot N.N."/>
        </authorList>
    </citation>
    <scope>NUCLEOTIDE SEQUENCE [LARGE SCALE GENOMIC DNA]</scope>
    <source>
        <strain evidence="1">DSM 9751</strain>
    </source>
</reference>
<dbReference type="Proteomes" id="UP000198982">
    <property type="component" value="Unassembled WGS sequence"/>
</dbReference>